<feature type="compositionally biased region" description="Basic and acidic residues" evidence="1">
    <location>
        <begin position="52"/>
        <end position="76"/>
    </location>
</feature>
<feature type="compositionally biased region" description="Low complexity" evidence="1">
    <location>
        <begin position="409"/>
        <end position="437"/>
    </location>
</feature>
<feature type="region of interest" description="Disordered" evidence="1">
    <location>
        <begin position="51"/>
        <end position="80"/>
    </location>
</feature>
<reference evidence="2 3" key="1">
    <citation type="submission" date="2024-11" db="EMBL/GenBank/DDBJ databases">
        <title>Chromosome-level genome assembly of the freshwater bivalve Anodonta woodiana.</title>
        <authorList>
            <person name="Chen X."/>
        </authorList>
    </citation>
    <scope>NUCLEOTIDE SEQUENCE [LARGE SCALE GENOMIC DNA]</scope>
    <source>
        <strain evidence="2">MN2024</strain>
        <tissue evidence="2">Gills</tissue>
    </source>
</reference>
<feature type="region of interest" description="Disordered" evidence="1">
    <location>
        <begin position="409"/>
        <end position="449"/>
    </location>
</feature>
<keyword evidence="3" id="KW-1185">Reference proteome</keyword>
<feature type="compositionally biased region" description="Basic and acidic residues" evidence="1">
    <location>
        <begin position="148"/>
        <end position="160"/>
    </location>
</feature>
<proteinExistence type="predicted"/>
<feature type="region of interest" description="Disordered" evidence="1">
    <location>
        <begin position="210"/>
        <end position="231"/>
    </location>
</feature>
<organism evidence="2 3">
    <name type="scientific">Sinanodonta woodiana</name>
    <name type="common">Chinese pond mussel</name>
    <name type="synonym">Anodonta woodiana</name>
    <dbReference type="NCBI Taxonomy" id="1069815"/>
    <lineage>
        <taxon>Eukaryota</taxon>
        <taxon>Metazoa</taxon>
        <taxon>Spiralia</taxon>
        <taxon>Lophotrochozoa</taxon>
        <taxon>Mollusca</taxon>
        <taxon>Bivalvia</taxon>
        <taxon>Autobranchia</taxon>
        <taxon>Heteroconchia</taxon>
        <taxon>Palaeoheterodonta</taxon>
        <taxon>Unionida</taxon>
        <taxon>Unionoidea</taxon>
        <taxon>Unionidae</taxon>
        <taxon>Unioninae</taxon>
        <taxon>Sinanodonta</taxon>
    </lineage>
</organism>
<gene>
    <name evidence="2" type="ORF">ACJMK2_040296</name>
</gene>
<dbReference type="EMBL" id="JBJQND010000007">
    <property type="protein sequence ID" value="KAL3872366.1"/>
    <property type="molecule type" value="Genomic_DNA"/>
</dbReference>
<evidence type="ECO:0000313" key="2">
    <source>
        <dbReference type="EMBL" id="KAL3872366.1"/>
    </source>
</evidence>
<feature type="region of interest" description="Disordered" evidence="1">
    <location>
        <begin position="148"/>
        <end position="187"/>
    </location>
</feature>
<evidence type="ECO:0000256" key="1">
    <source>
        <dbReference type="SAM" id="MobiDB-lite"/>
    </source>
</evidence>
<feature type="compositionally biased region" description="Basic residues" evidence="1">
    <location>
        <begin position="168"/>
        <end position="181"/>
    </location>
</feature>
<feature type="compositionally biased region" description="Polar residues" evidence="1">
    <location>
        <begin position="438"/>
        <end position="449"/>
    </location>
</feature>
<evidence type="ECO:0000313" key="3">
    <source>
        <dbReference type="Proteomes" id="UP001634394"/>
    </source>
</evidence>
<name>A0ABD3WG62_SINWO</name>
<sequence length="449" mass="49838">MLKLLKNRKFTTNTKTRRCPIRRFSRKATHDYPIHEKDGAVLVSLNIPGGKARADKGGQHLPEIESPQKEQEEAQPKQKLSPRTICVIQAQSTLQDVEKGVNELNDASANDVDDDFLPKEKNQVLQTLDIPTYEKATASIELEMKKETDNQDIRTHETRVSRPLVTKKSAKKSIFSRKKRGEHQNGKKIAPLNQHQEEKRDKECWEDMHKDKSKTDNAVNKPVKNNTKGVSNKIPLWKRNKKNLFGKNVAHTEQKQGNKDDGHVLEGDSSLVKEGGEITATTTTPKLANVANVQAAKSMEVISSPNNGIHIYNNCQVHIHNHGLELYRNKTCTYFYEAPNGIINTGNRSSNTVNSNGMMNTGNSSNNSVNNNGMMNTGTSSNITVNNNGMMNTGNSSNNTVNTNGMMNTGNSSNNTVNNNAMMNTGNSSNNTVNNNGRNASQPTRRQSF</sequence>
<comment type="caution">
    <text evidence="2">The sequence shown here is derived from an EMBL/GenBank/DDBJ whole genome shotgun (WGS) entry which is preliminary data.</text>
</comment>
<accession>A0ABD3WG62</accession>
<dbReference type="AlphaFoldDB" id="A0ABD3WG62"/>
<dbReference type="Proteomes" id="UP001634394">
    <property type="component" value="Unassembled WGS sequence"/>
</dbReference>
<protein>
    <submittedName>
        <fullName evidence="2">Uncharacterized protein</fullName>
    </submittedName>
</protein>